<name>A0A3S0X3N8_9MICO</name>
<dbReference type="Proteomes" id="UP000274909">
    <property type="component" value="Unassembled WGS sequence"/>
</dbReference>
<dbReference type="RefSeq" id="WP_127051568.1">
    <property type="nucleotide sequence ID" value="NZ_RZGZ01000007.1"/>
</dbReference>
<protein>
    <submittedName>
        <fullName evidence="2">Uncharacterized protein</fullName>
    </submittedName>
</protein>
<dbReference type="AlphaFoldDB" id="A0A3S0X3N8"/>
<evidence type="ECO:0000313" key="3">
    <source>
        <dbReference type="Proteomes" id="UP000274909"/>
    </source>
</evidence>
<organism evidence="2 3">
    <name type="scientific">Labedella endophytica</name>
    <dbReference type="NCBI Taxonomy" id="1523160"/>
    <lineage>
        <taxon>Bacteria</taxon>
        <taxon>Bacillati</taxon>
        <taxon>Actinomycetota</taxon>
        <taxon>Actinomycetes</taxon>
        <taxon>Micrococcales</taxon>
        <taxon>Microbacteriaceae</taxon>
        <taxon>Labedella</taxon>
    </lineage>
</organism>
<comment type="caution">
    <text evidence="2">The sequence shown here is derived from an EMBL/GenBank/DDBJ whole genome shotgun (WGS) entry which is preliminary data.</text>
</comment>
<evidence type="ECO:0000313" key="2">
    <source>
        <dbReference type="EMBL" id="RUQ96938.1"/>
    </source>
</evidence>
<keyword evidence="1" id="KW-0472">Membrane</keyword>
<accession>A0A3S0X3N8</accession>
<dbReference type="OrthoDB" id="5108483at2"/>
<dbReference type="EMBL" id="RZGZ01000007">
    <property type="protein sequence ID" value="RUQ96938.1"/>
    <property type="molecule type" value="Genomic_DNA"/>
</dbReference>
<gene>
    <name evidence="2" type="ORF">ELQ94_16965</name>
</gene>
<proteinExistence type="predicted"/>
<feature type="transmembrane region" description="Helical" evidence="1">
    <location>
        <begin position="55"/>
        <end position="81"/>
    </location>
</feature>
<sequence>MADVQTSFPPLVVGTDVPTLKRAYRPVIVFSTVMPIVIPGIAVAVAAFLASASGFAAGMVAGLGIVVSGITWSVMASSLAYAAGARAVMGTVLTLDHRGMEWRLVQGVLILPWNVVDTVSVRSRAGKRILTYRLVAGVGPASPGVGGDLPEADFHRVAKRGAQLGSVGIDVPVDTILAATAAFTGGRLTPR</sequence>
<keyword evidence="1" id="KW-0812">Transmembrane</keyword>
<keyword evidence="1" id="KW-1133">Transmembrane helix</keyword>
<reference evidence="2 3" key="1">
    <citation type="submission" date="2018-12" db="EMBL/GenBank/DDBJ databases">
        <authorList>
            <person name="Li F."/>
        </authorList>
    </citation>
    <scope>NUCLEOTIDE SEQUENCE [LARGE SCALE GENOMIC DNA]</scope>
    <source>
        <strain evidence="2 3">EGI 6500705</strain>
    </source>
</reference>
<evidence type="ECO:0000256" key="1">
    <source>
        <dbReference type="SAM" id="Phobius"/>
    </source>
</evidence>
<keyword evidence="3" id="KW-1185">Reference proteome</keyword>
<feature type="transmembrane region" description="Helical" evidence="1">
    <location>
        <begin position="27"/>
        <end position="49"/>
    </location>
</feature>